<dbReference type="RefSeq" id="WP_317831581.1">
    <property type="nucleotide sequence ID" value="NZ_CP136920.1"/>
</dbReference>
<accession>A0AAQ3QTP8</accession>
<name>A0AAQ3QTP8_9BACT</name>
<evidence type="ECO:0000313" key="2">
    <source>
        <dbReference type="Proteomes" id="UP001304300"/>
    </source>
</evidence>
<reference evidence="1 2" key="1">
    <citation type="submission" date="2023-10" db="EMBL/GenBank/DDBJ databases">
        <title>Rubellicoccus peritrichatus gen. nov., sp. nov., isolated from an algae of coral reef tank.</title>
        <authorList>
            <person name="Luo J."/>
        </authorList>
    </citation>
    <scope>NUCLEOTIDE SEQUENCE [LARGE SCALE GENOMIC DNA]</scope>
    <source>
        <strain evidence="1 2">CR14</strain>
    </source>
</reference>
<organism evidence="1 2">
    <name type="scientific">Rubellicoccus peritrichatus</name>
    <dbReference type="NCBI Taxonomy" id="3080537"/>
    <lineage>
        <taxon>Bacteria</taxon>
        <taxon>Pseudomonadati</taxon>
        <taxon>Verrucomicrobiota</taxon>
        <taxon>Opitutia</taxon>
        <taxon>Puniceicoccales</taxon>
        <taxon>Cerasicoccaceae</taxon>
        <taxon>Rubellicoccus</taxon>
    </lineage>
</organism>
<sequence length="249" mass="28633">MSKPKNFHVNLQELLSLFQRTFLVFCFLLPLGSSSAQEEPPVSMAFRMYSLGDAIRDIYYFDGKDYRKIVVPNNQRSPSFNYRGPEEVQFFRATSNEEGEILYHPVASTLVDPSLKRVFMIFVADSDDDAPFRVYNVEDSFRTSMSDNWLILNLTPKQLVSRIEADITPFALVPGNSHFVKPTPRDNKSYLFSVAEYVDEEWKVVYNATWPHREGKRAIVFILPRGNNPEGIKVQHLYESILPAPSPPQ</sequence>
<gene>
    <name evidence="1" type="ORF">RZN69_13420</name>
</gene>
<protein>
    <submittedName>
        <fullName evidence="1">Uncharacterized protein</fullName>
    </submittedName>
</protein>
<dbReference type="KEGG" id="puo:RZN69_13420"/>
<dbReference type="Proteomes" id="UP001304300">
    <property type="component" value="Chromosome"/>
</dbReference>
<proteinExistence type="predicted"/>
<dbReference type="EMBL" id="CP136920">
    <property type="protein sequence ID" value="WOO39618.1"/>
    <property type="molecule type" value="Genomic_DNA"/>
</dbReference>
<evidence type="ECO:0000313" key="1">
    <source>
        <dbReference type="EMBL" id="WOO39618.1"/>
    </source>
</evidence>
<dbReference type="AlphaFoldDB" id="A0AAQ3QTP8"/>
<keyword evidence="2" id="KW-1185">Reference proteome</keyword>